<sequence length="291" mass="30914">MHFILLACLVGSGFGVEVLTDYHLDIGIPAATRIKETEDRIFAGESTNGSRIVGGNIAPIGAHPYLAGLVISFHNHPGQSACGASLVSADRLVTAAHCWDTPSLQASQFIVVLGSEFLFRGGIRVPTSHVVLHPRWNPANLGSDVAVIYLPTKVDFTSRIRPLDLPTYSLWDSFLGQTATAAGYGLTSDSQTGVSVNSMVSHVSLRVISVMQCQAVFGPNFVQPSTLCTDGSGGVGICRGDSGGPLVLRRFGRNILIGISSFVANIGCELGFPSAFARVTSFYDFITEHMN</sequence>
<dbReference type="OrthoDB" id="5565075at2759"/>
<organism evidence="14 15">
    <name type="scientific">Pararge aegeria aegeria</name>
    <dbReference type="NCBI Taxonomy" id="348720"/>
    <lineage>
        <taxon>Eukaryota</taxon>
        <taxon>Metazoa</taxon>
        <taxon>Ecdysozoa</taxon>
        <taxon>Arthropoda</taxon>
        <taxon>Hexapoda</taxon>
        <taxon>Insecta</taxon>
        <taxon>Pterygota</taxon>
        <taxon>Neoptera</taxon>
        <taxon>Endopterygota</taxon>
        <taxon>Lepidoptera</taxon>
        <taxon>Glossata</taxon>
        <taxon>Ditrysia</taxon>
        <taxon>Papilionoidea</taxon>
        <taxon>Nymphalidae</taxon>
        <taxon>Satyrinae</taxon>
        <taxon>Satyrini</taxon>
        <taxon>Parargina</taxon>
        <taxon>Pararge</taxon>
    </lineage>
</organism>
<dbReference type="SUPFAM" id="SSF50494">
    <property type="entry name" value="Trypsin-like serine proteases"/>
    <property type="match status" value="1"/>
</dbReference>
<dbReference type="Proteomes" id="UP000838756">
    <property type="component" value="Unassembled WGS sequence"/>
</dbReference>
<keyword evidence="4 11" id="KW-0645">Protease</keyword>
<dbReference type="FunFam" id="2.40.10.10:FF:000068">
    <property type="entry name" value="transmembrane protease serine 2"/>
    <property type="match status" value="1"/>
</dbReference>
<proteinExistence type="inferred from homology"/>
<dbReference type="GO" id="GO:0090729">
    <property type="term" value="F:toxin activity"/>
    <property type="evidence" value="ECO:0007669"/>
    <property type="project" value="UniProtKB-KW"/>
</dbReference>
<dbReference type="InterPro" id="IPR050430">
    <property type="entry name" value="Peptidase_S1"/>
</dbReference>
<keyword evidence="5 11" id="KW-0378">Hydrolase</keyword>
<dbReference type="PANTHER" id="PTHR24276:SF98">
    <property type="entry name" value="FI18310P1-RELATED"/>
    <property type="match status" value="1"/>
</dbReference>
<keyword evidence="10" id="KW-1205">Fibrinolytic toxin</keyword>
<dbReference type="PROSITE" id="PS00135">
    <property type="entry name" value="TRYPSIN_SER"/>
    <property type="match status" value="1"/>
</dbReference>
<dbReference type="InterPro" id="IPR001314">
    <property type="entry name" value="Peptidase_S1A"/>
</dbReference>
<evidence type="ECO:0000256" key="6">
    <source>
        <dbReference type="ARBA" id="ARBA00022825"/>
    </source>
</evidence>
<dbReference type="PRINTS" id="PR00722">
    <property type="entry name" value="CHYMOTRYPSIN"/>
</dbReference>
<protein>
    <submittedName>
        <fullName evidence="14">Jg1712 protein</fullName>
    </submittedName>
</protein>
<dbReference type="Pfam" id="PF00089">
    <property type="entry name" value="Trypsin"/>
    <property type="match status" value="1"/>
</dbReference>
<keyword evidence="15" id="KW-1185">Reference proteome</keyword>
<dbReference type="SMART" id="SM00020">
    <property type="entry name" value="Tryp_SPc"/>
    <property type="match status" value="1"/>
</dbReference>
<feature type="domain" description="Peptidase S1" evidence="13">
    <location>
        <begin position="52"/>
        <end position="291"/>
    </location>
</feature>
<evidence type="ECO:0000256" key="3">
    <source>
        <dbReference type="ARBA" id="ARBA00022656"/>
    </source>
</evidence>
<name>A0A8S4SI01_9NEOP</name>
<evidence type="ECO:0000256" key="5">
    <source>
        <dbReference type="ARBA" id="ARBA00022801"/>
    </source>
</evidence>
<comment type="similarity">
    <text evidence="2">Belongs to the peptidase S1 family.</text>
</comment>
<feature type="signal peptide" evidence="12">
    <location>
        <begin position="1"/>
        <end position="15"/>
    </location>
</feature>
<evidence type="ECO:0000256" key="1">
    <source>
        <dbReference type="ARBA" id="ARBA00004239"/>
    </source>
</evidence>
<evidence type="ECO:0000313" key="14">
    <source>
        <dbReference type="EMBL" id="CAH2269185.1"/>
    </source>
</evidence>
<evidence type="ECO:0000256" key="11">
    <source>
        <dbReference type="RuleBase" id="RU363034"/>
    </source>
</evidence>
<dbReference type="InterPro" id="IPR009003">
    <property type="entry name" value="Peptidase_S1_PA"/>
</dbReference>
<accession>A0A8S4SI01</accession>
<keyword evidence="7" id="KW-1015">Disulfide bond</keyword>
<evidence type="ECO:0000256" key="4">
    <source>
        <dbReference type="ARBA" id="ARBA00022670"/>
    </source>
</evidence>
<gene>
    <name evidence="14" type="primary">jg1712</name>
    <name evidence="14" type="ORF">PAEG_LOCUS27461</name>
</gene>
<comment type="caution">
    <text evidence="14">The sequence shown here is derived from an EMBL/GenBank/DDBJ whole genome shotgun (WGS) entry which is preliminary data.</text>
</comment>
<evidence type="ECO:0000256" key="10">
    <source>
        <dbReference type="ARBA" id="ARBA00084094"/>
    </source>
</evidence>
<evidence type="ECO:0000256" key="12">
    <source>
        <dbReference type="SAM" id="SignalP"/>
    </source>
</evidence>
<feature type="chain" id="PRO_5035945623" evidence="12">
    <location>
        <begin position="16"/>
        <end position="291"/>
    </location>
</feature>
<keyword evidence="12" id="KW-0732">Signal</keyword>
<dbReference type="Gene3D" id="2.40.10.10">
    <property type="entry name" value="Trypsin-like serine proteases"/>
    <property type="match status" value="1"/>
</dbReference>
<evidence type="ECO:0000256" key="8">
    <source>
        <dbReference type="ARBA" id="ARBA00023240"/>
    </source>
</evidence>
<comment type="function">
    <text evidence="9">Fibrinolytic activity; shows preferential cleavage of Arg-Gly bonds in all three fibrinogen chains. Contact with the caterpillars causes severe bleeding, due the anticoagulant effect of the protein.</text>
</comment>
<dbReference type="GO" id="GO:0004252">
    <property type="term" value="F:serine-type endopeptidase activity"/>
    <property type="evidence" value="ECO:0007669"/>
    <property type="project" value="InterPro"/>
</dbReference>
<evidence type="ECO:0000256" key="2">
    <source>
        <dbReference type="ARBA" id="ARBA00007664"/>
    </source>
</evidence>
<reference evidence="14" key="1">
    <citation type="submission" date="2022-03" db="EMBL/GenBank/DDBJ databases">
        <authorList>
            <person name="Lindestad O."/>
        </authorList>
    </citation>
    <scope>NUCLEOTIDE SEQUENCE</scope>
</reference>
<dbReference type="InterPro" id="IPR001254">
    <property type="entry name" value="Trypsin_dom"/>
</dbReference>
<evidence type="ECO:0000259" key="13">
    <source>
        <dbReference type="PROSITE" id="PS50240"/>
    </source>
</evidence>
<keyword evidence="8" id="KW-1199">Hemostasis impairing toxin</keyword>
<evidence type="ECO:0000256" key="7">
    <source>
        <dbReference type="ARBA" id="ARBA00023157"/>
    </source>
</evidence>
<dbReference type="InterPro" id="IPR018114">
    <property type="entry name" value="TRYPSIN_HIS"/>
</dbReference>
<dbReference type="GO" id="GO:0005576">
    <property type="term" value="C:extracellular region"/>
    <property type="evidence" value="ECO:0007669"/>
    <property type="project" value="UniProtKB-SubCell"/>
</dbReference>
<comment type="subcellular location">
    <subcellularLocation>
        <location evidence="1">Secreted</location>
        <location evidence="1">Extracellular space</location>
    </subcellularLocation>
</comment>
<dbReference type="CDD" id="cd00190">
    <property type="entry name" value="Tryp_SPc"/>
    <property type="match status" value="1"/>
</dbReference>
<keyword evidence="6 11" id="KW-0720">Serine protease</keyword>
<dbReference type="PROSITE" id="PS00134">
    <property type="entry name" value="TRYPSIN_HIS"/>
    <property type="match status" value="1"/>
</dbReference>
<dbReference type="PROSITE" id="PS50240">
    <property type="entry name" value="TRYPSIN_DOM"/>
    <property type="match status" value="1"/>
</dbReference>
<dbReference type="EMBL" id="CAKXAJ010026501">
    <property type="protein sequence ID" value="CAH2269185.1"/>
    <property type="molecule type" value="Genomic_DNA"/>
</dbReference>
<dbReference type="GO" id="GO:0006508">
    <property type="term" value="P:proteolysis"/>
    <property type="evidence" value="ECO:0007669"/>
    <property type="project" value="UniProtKB-KW"/>
</dbReference>
<dbReference type="InterPro" id="IPR033116">
    <property type="entry name" value="TRYPSIN_SER"/>
</dbReference>
<dbReference type="AlphaFoldDB" id="A0A8S4SI01"/>
<evidence type="ECO:0000313" key="15">
    <source>
        <dbReference type="Proteomes" id="UP000838756"/>
    </source>
</evidence>
<dbReference type="PANTHER" id="PTHR24276">
    <property type="entry name" value="POLYSERASE-RELATED"/>
    <property type="match status" value="1"/>
</dbReference>
<dbReference type="InterPro" id="IPR043504">
    <property type="entry name" value="Peptidase_S1_PA_chymotrypsin"/>
</dbReference>
<keyword evidence="3" id="KW-0800">Toxin</keyword>
<evidence type="ECO:0000256" key="9">
    <source>
        <dbReference type="ARBA" id="ARBA00055534"/>
    </source>
</evidence>